<dbReference type="Pfam" id="PF03291">
    <property type="entry name" value="mRNA_G-N7_MeTrfase"/>
    <property type="match status" value="1"/>
</dbReference>
<dbReference type="EMBL" id="MN740301">
    <property type="protein sequence ID" value="QHT99071.1"/>
    <property type="molecule type" value="Genomic_DNA"/>
</dbReference>
<dbReference type="GO" id="GO:0003723">
    <property type="term" value="F:RNA binding"/>
    <property type="evidence" value="ECO:0007669"/>
    <property type="project" value="UniProtKB-KW"/>
</dbReference>
<proteinExistence type="predicted"/>
<evidence type="ECO:0000313" key="7">
    <source>
        <dbReference type="EMBL" id="QHT99071.1"/>
    </source>
</evidence>
<dbReference type="GO" id="GO:0005634">
    <property type="term" value="C:nucleus"/>
    <property type="evidence" value="ECO:0007669"/>
    <property type="project" value="TreeGrafter"/>
</dbReference>
<dbReference type="EC" id="2.1.1.56" evidence="1"/>
<dbReference type="InterPro" id="IPR029063">
    <property type="entry name" value="SAM-dependent_MTases_sf"/>
</dbReference>
<dbReference type="InterPro" id="IPR001339">
    <property type="entry name" value="mRNA_cap_enzyme_adenylation"/>
</dbReference>
<evidence type="ECO:0000256" key="2">
    <source>
        <dbReference type="ARBA" id="ARBA00022603"/>
    </source>
</evidence>
<dbReference type="Gene3D" id="2.40.50.140">
    <property type="entry name" value="Nucleic acid-binding proteins"/>
    <property type="match status" value="1"/>
</dbReference>
<organism evidence="7">
    <name type="scientific">viral metagenome</name>
    <dbReference type="NCBI Taxonomy" id="1070528"/>
    <lineage>
        <taxon>unclassified sequences</taxon>
        <taxon>metagenomes</taxon>
        <taxon>organismal metagenomes</taxon>
    </lineage>
</organism>
<keyword evidence="4" id="KW-0949">S-adenosyl-L-methionine</keyword>
<accession>A0A6C0J0B9</accession>
<evidence type="ECO:0000256" key="5">
    <source>
        <dbReference type="ARBA" id="ARBA00022884"/>
    </source>
</evidence>
<dbReference type="GO" id="GO:0004484">
    <property type="term" value="F:mRNA guanylyltransferase activity"/>
    <property type="evidence" value="ECO:0007669"/>
    <property type="project" value="InterPro"/>
</dbReference>
<sequence length="1000" mass="116478">MELSKNNIIFNIIDKQSNMVTDNEWCINFKNNNSIWTEAEYNNFINVMRSSGYTEEIEKEYLEVSSDDKSMHIKGYNNIIKYCVSNNLKQKGIIWNNKKYIANDVINDLFNSTLEFTINNTSLSQNPHQNWNDIRKIFKINKKIVYTDKTNTKFVVNICKLNDNNDAFYTLKNSGIIKSYQHYEFYIDVTNTLKENILPAIIKMEQAIFLSTFILTKPQQKKILDEYYDLVKNDIFVRKFNINPNKPPLLTPKPVTLEKENMANPDEYGVISILSEYTVTEKADGERILIYVDSKGKIYLINNTYKIDDTGLIASNELFNSLIDGEYISCKSRKDNSSTGLYAAFDIYYYGGKKLTQLPLMNDKELKESRYEYLLQTEKLIKTSIGSIDYIVKKHLYNKNGEDILKNCKKILSKNTPYLYDIDGLIFTPAKLAVFGYYANRPTQITDNMKWDRVFKWKPAEQNTIDFLVKEGRILNIEGQKYKELLLYVGYNAEQWEDYTIDDAIRTRYDKEYRNAKKDKKKKYVPKLFKPTIYYSNGIEKAFIKLRANGEIVCEDGSKVEGDSIVEFKYILDESIKPVSMRWKPIRVREDKTRIYNQGELSKTANDLSVAINIWRSIHNPVTEAMIIGNEPVFNEDDIIDDEKLLETDDIYYSRNIPREAMLSYHMHQFHNQGIKSMLYAKPKIKGNLIELACGQGGDMSRWFSNGYKFVLGIDLVKNNIYNPRSGAYSRMLNGRNNFVKKNENSNKLEFTDMVFAVGDCSKSIITGDCSKNIIKDSNGNFIDDKDSVNLLKIIFNKKNSGEEKYYSHIAGVGLNKFNTCACMFSTHYFFKSEDTLNGFLRNISSLLKKDGVFFCTFMDGKSVENALYASGGDIVEGKKNLYENIDDKNTQPTWAIIRRYDNDYESMYNKKIDVFIESTNRFIPEYIVHFDFLVEKCKEFNLEIEETEMFGETFNKIKSEITDIDNIKDKLHKDVLALDKDEVQKNFSFLNRWCIFKKI</sequence>
<feature type="domain" description="MRNA cap 0 methyltransferase" evidence="6">
    <location>
        <begin position="663"/>
        <end position="1000"/>
    </location>
</feature>
<dbReference type="InterPro" id="IPR012340">
    <property type="entry name" value="NA-bd_OB-fold"/>
</dbReference>
<reference evidence="7" key="1">
    <citation type="journal article" date="2020" name="Nature">
        <title>Giant virus diversity and host interactions through global metagenomics.</title>
        <authorList>
            <person name="Schulz F."/>
            <person name="Roux S."/>
            <person name="Paez-Espino D."/>
            <person name="Jungbluth S."/>
            <person name="Walsh D.A."/>
            <person name="Denef V.J."/>
            <person name="McMahon K.D."/>
            <person name="Konstantinidis K.T."/>
            <person name="Eloe-Fadrosh E.A."/>
            <person name="Kyrpides N.C."/>
            <person name="Woyke T."/>
        </authorList>
    </citation>
    <scope>NUCLEOTIDE SEQUENCE</scope>
    <source>
        <strain evidence="7">GVMAG-M-3300025695-21</strain>
    </source>
</reference>
<evidence type="ECO:0000256" key="3">
    <source>
        <dbReference type="ARBA" id="ARBA00022679"/>
    </source>
</evidence>
<dbReference type="GO" id="GO:0005524">
    <property type="term" value="F:ATP binding"/>
    <property type="evidence" value="ECO:0007669"/>
    <property type="project" value="InterPro"/>
</dbReference>
<keyword evidence="3" id="KW-0808">Transferase</keyword>
<dbReference type="AlphaFoldDB" id="A0A6C0J0B9"/>
<dbReference type="GO" id="GO:0004482">
    <property type="term" value="F:mRNA 5'-cap (guanine-N7-)-methyltransferase activity"/>
    <property type="evidence" value="ECO:0007669"/>
    <property type="project" value="UniProtKB-EC"/>
</dbReference>
<dbReference type="Gene3D" id="3.30.470.30">
    <property type="entry name" value="DNA ligase/mRNA capping enzyme"/>
    <property type="match status" value="1"/>
</dbReference>
<evidence type="ECO:0000256" key="4">
    <source>
        <dbReference type="ARBA" id="ARBA00022691"/>
    </source>
</evidence>
<evidence type="ECO:0000259" key="6">
    <source>
        <dbReference type="PROSITE" id="PS51562"/>
    </source>
</evidence>
<dbReference type="SUPFAM" id="SSF56091">
    <property type="entry name" value="DNA ligase/mRNA capping enzyme, catalytic domain"/>
    <property type="match status" value="1"/>
</dbReference>
<dbReference type="Pfam" id="PF01331">
    <property type="entry name" value="mRNA_cap_enzyme"/>
    <property type="match status" value="1"/>
</dbReference>
<keyword evidence="2" id="KW-0489">Methyltransferase</keyword>
<dbReference type="SUPFAM" id="SSF53335">
    <property type="entry name" value="S-adenosyl-L-methionine-dependent methyltransferases"/>
    <property type="match status" value="2"/>
</dbReference>
<protein>
    <recommendedName>
        <fullName evidence="1">mRNA (guanine-N(7))-methyltransferase</fullName>
        <ecNumber evidence="1">2.1.1.56</ecNumber>
    </recommendedName>
</protein>
<dbReference type="Gene3D" id="3.40.50.150">
    <property type="entry name" value="Vaccinia Virus protein VP39"/>
    <property type="match status" value="1"/>
</dbReference>
<keyword evidence="5" id="KW-0694">RNA-binding</keyword>
<dbReference type="InterPro" id="IPR039753">
    <property type="entry name" value="RG7MT1"/>
</dbReference>
<dbReference type="PANTHER" id="PTHR12189:SF2">
    <property type="entry name" value="MRNA CAP GUANINE-N7 METHYLTRANSFERASE"/>
    <property type="match status" value="1"/>
</dbReference>
<dbReference type="PANTHER" id="PTHR12189">
    <property type="entry name" value="MRNA GUANINE-7- METHYLTRANSFERASE"/>
    <property type="match status" value="1"/>
</dbReference>
<dbReference type="PROSITE" id="PS51562">
    <property type="entry name" value="RNA_CAP0_MT"/>
    <property type="match status" value="1"/>
</dbReference>
<evidence type="ECO:0000256" key="1">
    <source>
        <dbReference type="ARBA" id="ARBA00011926"/>
    </source>
</evidence>
<dbReference type="InterPro" id="IPR004971">
    <property type="entry name" value="mRNA_G-N7_MeTrfase_dom"/>
</dbReference>
<name>A0A6C0J0B9_9ZZZZ</name>